<protein>
    <submittedName>
        <fullName evidence="1">Uncharacterized protein</fullName>
    </submittedName>
</protein>
<sequence length="70" mass="8324">MSRSATQRHKGFEILRKQRDVAEFLEILVKRGHLQGGLWRKEGNLCGSMSMDECYIEWELDEKLMRIKQL</sequence>
<gene>
    <name evidence="1" type="ORF">RRG08_030475</name>
</gene>
<dbReference type="EMBL" id="JAWDGP010000795">
    <property type="protein sequence ID" value="KAK3797250.1"/>
    <property type="molecule type" value="Genomic_DNA"/>
</dbReference>
<proteinExistence type="predicted"/>
<dbReference type="AlphaFoldDB" id="A0AAE1E8A8"/>
<evidence type="ECO:0000313" key="1">
    <source>
        <dbReference type="EMBL" id="KAK3797250.1"/>
    </source>
</evidence>
<evidence type="ECO:0000313" key="2">
    <source>
        <dbReference type="Proteomes" id="UP001283361"/>
    </source>
</evidence>
<reference evidence="1" key="1">
    <citation type="journal article" date="2023" name="G3 (Bethesda)">
        <title>A reference genome for the long-term kleptoplast-retaining sea slug Elysia crispata morphotype clarki.</title>
        <authorList>
            <person name="Eastman K.E."/>
            <person name="Pendleton A.L."/>
            <person name="Shaikh M.A."/>
            <person name="Suttiyut T."/>
            <person name="Ogas R."/>
            <person name="Tomko P."/>
            <person name="Gavelis G."/>
            <person name="Widhalm J.R."/>
            <person name="Wisecaver J.H."/>
        </authorList>
    </citation>
    <scope>NUCLEOTIDE SEQUENCE</scope>
    <source>
        <strain evidence="1">ECLA1</strain>
    </source>
</reference>
<comment type="caution">
    <text evidence="1">The sequence shown here is derived from an EMBL/GenBank/DDBJ whole genome shotgun (WGS) entry which is preliminary data.</text>
</comment>
<keyword evidence="2" id="KW-1185">Reference proteome</keyword>
<name>A0AAE1E8A8_9GAST</name>
<accession>A0AAE1E8A8</accession>
<organism evidence="1 2">
    <name type="scientific">Elysia crispata</name>
    <name type="common">lettuce slug</name>
    <dbReference type="NCBI Taxonomy" id="231223"/>
    <lineage>
        <taxon>Eukaryota</taxon>
        <taxon>Metazoa</taxon>
        <taxon>Spiralia</taxon>
        <taxon>Lophotrochozoa</taxon>
        <taxon>Mollusca</taxon>
        <taxon>Gastropoda</taxon>
        <taxon>Heterobranchia</taxon>
        <taxon>Euthyneura</taxon>
        <taxon>Panpulmonata</taxon>
        <taxon>Sacoglossa</taxon>
        <taxon>Placobranchoidea</taxon>
        <taxon>Plakobranchidae</taxon>
        <taxon>Elysia</taxon>
    </lineage>
</organism>
<dbReference type="Proteomes" id="UP001283361">
    <property type="component" value="Unassembled WGS sequence"/>
</dbReference>